<dbReference type="Proteomes" id="UP000236319">
    <property type="component" value="Unassembled WGS sequence"/>
</dbReference>
<evidence type="ECO:0000256" key="7">
    <source>
        <dbReference type="PIRSR" id="PIRSR016305-1"/>
    </source>
</evidence>
<evidence type="ECO:0000256" key="4">
    <source>
        <dbReference type="ARBA" id="ARBA00022679"/>
    </source>
</evidence>
<dbReference type="RefSeq" id="XP_028865619.1">
    <property type="nucleotide sequence ID" value="XM_029009786.1"/>
</dbReference>
<reference evidence="8 9" key="1">
    <citation type="journal article" date="2017" name="BMC Genomics">
        <title>Whole-genome assembly of Babesia ovata and comparative genomics between closely related pathogens.</title>
        <authorList>
            <person name="Yamagishi J."/>
            <person name="Asada M."/>
            <person name="Hakimi H."/>
            <person name="Tanaka T.Q."/>
            <person name="Sugimoto C."/>
            <person name="Kawazu S."/>
        </authorList>
    </citation>
    <scope>NUCLEOTIDE SEQUENCE [LARGE SCALE GENOMIC DNA]</scope>
    <source>
        <strain evidence="8 9">Miyake</strain>
    </source>
</reference>
<dbReference type="PIRSF" id="PIRSF016305">
    <property type="entry name" value="LCM_mtfrase"/>
    <property type="match status" value="1"/>
</dbReference>
<dbReference type="EMBL" id="BDSA01000001">
    <property type="protein sequence ID" value="GBE59376.1"/>
    <property type="molecule type" value="Genomic_DNA"/>
</dbReference>
<evidence type="ECO:0000256" key="2">
    <source>
        <dbReference type="ARBA" id="ARBA00010703"/>
    </source>
</evidence>
<protein>
    <recommendedName>
        <fullName evidence="6">Leucine carboxyl methyltransferase 1</fullName>
        <ecNumber evidence="6">2.1.1.233</ecNumber>
    </recommendedName>
</protein>
<evidence type="ECO:0000313" key="8">
    <source>
        <dbReference type="EMBL" id="GBE59376.1"/>
    </source>
</evidence>
<accession>A0A2H6K8Q3</accession>
<dbReference type="GeneID" id="39873146"/>
<evidence type="ECO:0000256" key="6">
    <source>
        <dbReference type="PIRNR" id="PIRNR016305"/>
    </source>
</evidence>
<dbReference type="EC" id="2.1.1.233" evidence="6"/>
<evidence type="ECO:0000313" key="9">
    <source>
        <dbReference type="Proteomes" id="UP000236319"/>
    </source>
</evidence>
<dbReference type="Gene3D" id="3.40.50.150">
    <property type="entry name" value="Vaccinia Virus protein VP39"/>
    <property type="match status" value="1"/>
</dbReference>
<dbReference type="GO" id="GO:0032259">
    <property type="term" value="P:methylation"/>
    <property type="evidence" value="ECO:0007669"/>
    <property type="project" value="UniProtKB-KW"/>
</dbReference>
<keyword evidence="3 6" id="KW-0489">Methyltransferase</keyword>
<dbReference type="Pfam" id="PF04072">
    <property type="entry name" value="LCM"/>
    <property type="match status" value="1"/>
</dbReference>
<dbReference type="GO" id="GO:0018423">
    <property type="term" value="F:protein C-terminal leucine carboxyl O-methyltransferase activity"/>
    <property type="evidence" value="ECO:0007669"/>
    <property type="project" value="UniProtKB-EC"/>
</dbReference>
<sequence>MADESSSDASDTSHHAVECKWSRSAVQAGYVEDAYIRYFTEGKKHGPIHNMLHFLRITAIRRAVTTFIEQFPEEDVQLVNLGCGFDTLAFWVLQQYPNATCFEADKPEQLQAKATMIRNASPVMQLLKDYEDDGEEFIVAKRYKMVPADLNNIAEIETLVPKYGFSRDCSQPTLFLSEFSLVYLGVENSNEIIKFANKLCNRPSCFVYWEPTRIEDKFGQLMLERYREFGSELHGSIAYPTIESQIKRYTELGWQKVAIMDMNTLYNALITDEEKKRVKVGVNIGVTASSALQKLECLDEVEEIVIVCQHYVIGICGNQPEKLSKLFGTFTQTEANKTIRTYTTEEVREMIRSGTLSEMQPAPLNTGWLS</sequence>
<proteinExistence type="inferred from homology"/>
<comment type="caution">
    <text evidence="8">The sequence shown here is derived from an EMBL/GenBank/DDBJ whole genome shotgun (WGS) entry which is preliminary data.</text>
</comment>
<dbReference type="SUPFAM" id="SSF53335">
    <property type="entry name" value="S-adenosyl-L-methionine-dependent methyltransferases"/>
    <property type="match status" value="1"/>
</dbReference>
<comment type="similarity">
    <text evidence="2 6">Belongs to the methyltransferase superfamily. LCMT family.</text>
</comment>
<name>A0A2H6K8Q3_9APIC</name>
<dbReference type="OrthoDB" id="203237at2759"/>
<dbReference type="InterPro" id="IPR007213">
    <property type="entry name" value="Ppm1/Ppm2/Tcmp"/>
</dbReference>
<evidence type="ECO:0000256" key="1">
    <source>
        <dbReference type="ARBA" id="ARBA00000724"/>
    </source>
</evidence>
<comment type="function">
    <text evidence="6">Methylates the carboxyl group of the C-terminal leucine residue of protein phosphatase 2A catalytic subunits to form alpha-leucine ester residues.</text>
</comment>
<feature type="binding site" evidence="7">
    <location>
        <position position="178"/>
    </location>
    <ligand>
        <name>S-adenosyl-L-methionine</name>
        <dbReference type="ChEBI" id="CHEBI:59789"/>
    </ligand>
</feature>
<dbReference type="InterPro" id="IPR029063">
    <property type="entry name" value="SAM-dependent_MTases_sf"/>
</dbReference>
<feature type="binding site" evidence="7">
    <location>
        <position position="56"/>
    </location>
    <ligand>
        <name>S-adenosyl-L-methionine</name>
        <dbReference type="ChEBI" id="CHEBI:59789"/>
    </ligand>
</feature>
<keyword evidence="9" id="KW-1185">Reference proteome</keyword>
<evidence type="ECO:0000256" key="5">
    <source>
        <dbReference type="ARBA" id="ARBA00022691"/>
    </source>
</evidence>
<comment type="catalytic activity">
    <reaction evidence="1 6">
        <text>[phosphatase 2A protein]-C-terminal L-leucine + S-adenosyl-L-methionine = [phosphatase 2A protein]-C-terminal L-leucine methyl ester + S-adenosyl-L-homocysteine</text>
        <dbReference type="Rhea" id="RHEA:48544"/>
        <dbReference type="Rhea" id="RHEA-COMP:12134"/>
        <dbReference type="Rhea" id="RHEA-COMP:12135"/>
        <dbReference type="ChEBI" id="CHEBI:57856"/>
        <dbReference type="ChEBI" id="CHEBI:59789"/>
        <dbReference type="ChEBI" id="CHEBI:90516"/>
        <dbReference type="ChEBI" id="CHEBI:90517"/>
        <dbReference type="EC" id="2.1.1.233"/>
    </reaction>
</comment>
<dbReference type="PANTHER" id="PTHR13600">
    <property type="entry name" value="LEUCINE CARBOXYL METHYLTRANSFERASE"/>
    <property type="match status" value="1"/>
</dbReference>
<keyword evidence="4 6" id="KW-0808">Transferase</keyword>
<evidence type="ECO:0000256" key="3">
    <source>
        <dbReference type="ARBA" id="ARBA00022603"/>
    </source>
</evidence>
<dbReference type="VEuPathDB" id="PiroplasmaDB:BOVATA_008690"/>
<dbReference type="AlphaFoldDB" id="A0A2H6K8Q3"/>
<feature type="binding site" evidence="7">
    <location>
        <position position="82"/>
    </location>
    <ligand>
        <name>S-adenosyl-L-methionine</name>
        <dbReference type="ChEBI" id="CHEBI:59789"/>
    </ligand>
</feature>
<feature type="binding site" evidence="7">
    <location>
        <begin position="149"/>
        <end position="150"/>
    </location>
    <ligand>
        <name>S-adenosyl-L-methionine</name>
        <dbReference type="ChEBI" id="CHEBI:59789"/>
    </ligand>
</feature>
<organism evidence="8 9">
    <name type="scientific">Babesia ovata</name>
    <dbReference type="NCBI Taxonomy" id="189622"/>
    <lineage>
        <taxon>Eukaryota</taxon>
        <taxon>Sar</taxon>
        <taxon>Alveolata</taxon>
        <taxon>Apicomplexa</taxon>
        <taxon>Aconoidasida</taxon>
        <taxon>Piroplasmida</taxon>
        <taxon>Babesiidae</taxon>
        <taxon>Babesia</taxon>
    </lineage>
</organism>
<dbReference type="InterPro" id="IPR016651">
    <property type="entry name" value="LCMT1"/>
</dbReference>
<keyword evidence="5 6" id="KW-0949">S-adenosyl-L-methionine</keyword>
<gene>
    <name evidence="8" type="ORF">BOVATA_008690</name>
</gene>
<dbReference type="PANTHER" id="PTHR13600:SF21">
    <property type="entry name" value="LEUCINE CARBOXYL METHYLTRANSFERASE 1"/>
    <property type="match status" value="1"/>
</dbReference>